<dbReference type="GO" id="GO:0009435">
    <property type="term" value="P:NAD+ biosynthetic process"/>
    <property type="evidence" value="ECO:0007669"/>
    <property type="project" value="UniProtKB-UniPathway"/>
</dbReference>
<dbReference type="InterPro" id="IPR027277">
    <property type="entry name" value="NadC/ModD"/>
</dbReference>
<evidence type="ECO:0000256" key="7">
    <source>
        <dbReference type="ARBA" id="ARBA00022676"/>
    </source>
</evidence>
<dbReference type="InterPro" id="IPR013785">
    <property type="entry name" value="Aldolase_TIM"/>
</dbReference>
<accession>A0A2R6Y0L9</accession>
<dbReference type="PANTHER" id="PTHR32179">
    <property type="entry name" value="NICOTINATE-NUCLEOTIDE PYROPHOSPHORYLASE [CARBOXYLATING]"/>
    <property type="match status" value="1"/>
</dbReference>
<dbReference type="UniPathway" id="UPA00253">
    <property type="reaction ID" value="UER00331"/>
</dbReference>
<keyword evidence="6" id="KW-0662">Pyridine nucleotide biosynthesis</keyword>
<evidence type="ECO:0000259" key="13">
    <source>
        <dbReference type="Pfam" id="PF01729"/>
    </source>
</evidence>
<dbReference type="Gene3D" id="3.20.20.70">
    <property type="entry name" value="Aldolase class I"/>
    <property type="match status" value="1"/>
</dbReference>
<dbReference type="Gene3D" id="3.90.1170.20">
    <property type="entry name" value="Quinolinate phosphoribosyl transferase, N-terminal domain"/>
    <property type="match status" value="1"/>
</dbReference>
<comment type="function">
    <text evidence="1">Involved in the catabolism of quinolinic acid (QA).</text>
</comment>
<feature type="domain" description="Quinolinate phosphoribosyl transferase N-terminal" evidence="14">
    <location>
        <begin position="35"/>
        <end position="120"/>
    </location>
</feature>
<comment type="subunit">
    <text evidence="4">Hexamer formed by 3 homodimers.</text>
</comment>
<dbReference type="GO" id="GO:0004514">
    <property type="term" value="F:nicotinate-nucleotide diphosphorylase (carboxylating) activity"/>
    <property type="evidence" value="ECO:0007669"/>
    <property type="project" value="UniProtKB-EC"/>
</dbReference>
<evidence type="ECO:0000256" key="11">
    <source>
        <dbReference type="ARBA" id="ARBA00069173"/>
    </source>
</evidence>
<reference evidence="16" key="1">
    <citation type="journal article" date="2018" name="Sci. Rep.">
        <title>Lignite coal burning seam in the remote Altai Mountains harbors a hydrogen-driven thermophilic microbial community.</title>
        <authorList>
            <person name="Kadnikov V.V."/>
            <person name="Mardanov A.V."/>
            <person name="Ivasenko D.A."/>
            <person name="Antsiferov D.V."/>
            <person name="Beletsky A.V."/>
            <person name="Karnachuk O.V."/>
            <person name="Ravin N.V."/>
        </authorList>
    </citation>
    <scope>NUCLEOTIDE SEQUENCE [LARGE SCALE GENOMIC DNA]</scope>
</reference>
<feature type="domain" description="Quinolinate phosphoribosyl transferase C-terminal" evidence="13">
    <location>
        <begin position="122"/>
        <end position="287"/>
    </location>
</feature>
<evidence type="ECO:0000313" key="16">
    <source>
        <dbReference type="Proteomes" id="UP000244338"/>
    </source>
</evidence>
<dbReference type="Pfam" id="PF02749">
    <property type="entry name" value="QRPTase_N"/>
    <property type="match status" value="1"/>
</dbReference>
<evidence type="ECO:0000256" key="10">
    <source>
        <dbReference type="ARBA" id="ARBA00047445"/>
    </source>
</evidence>
<dbReference type="Proteomes" id="UP000244338">
    <property type="component" value="Unassembled WGS sequence"/>
</dbReference>
<dbReference type="CDD" id="cd01572">
    <property type="entry name" value="QPRTase"/>
    <property type="match status" value="1"/>
</dbReference>
<comment type="pathway">
    <text evidence="2">Cofactor biosynthesis; NAD(+) biosynthesis; nicotinate D-ribonucleotide from quinolinate: step 1/1.</text>
</comment>
<dbReference type="EMBL" id="PEBX01000038">
    <property type="protein sequence ID" value="PTQ56229.1"/>
    <property type="molecule type" value="Genomic_DNA"/>
</dbReference>
<evidence type="ECO:0000313" key="15">
    <source>
        <dbReference type="EMBL" id="PTQ56229.1"/>
    </source>
</evidence>
<dbReference type="InterPro" id="IPR002638">
    <property type="entry name" value="Quinolinate_PRibosylTrfase_C"/>
</dbReference>
<dbReference type="InterPro" id="IPR037128">
    <property type="entry name" value="Quinolinate_PRibosylTase_N_sf"/>
</dbReference>
<evidence type="ECO:0000256" key="5">
    <source>
        <dbReference type="ARBA" id="ARBA00011944"/>
    </source>
</evidence>
<keyword evidence="7 12" id="KW-0328">Glycosyltransferase</keyword>
<evidence type="ECO:0000256" key="2">
    <source>
        <dbReference type="ARBA" id="ARBA00004893"/>
    </source>
</evidence>
<dbReference type="FunFam" id="3.20.20.70:FF:000030">
    <property type="entry name" value="Nicotinate-nucleotide pyrophosphorylase, carboxylating"/>
    <property type="match status" value="1"/>
</dbReference>
<protein>
    <recommendedName>
        <fullName evidence="11">Probable nicotinate-nucleotide pyrophosphorylase [carboxylating]</fullName>
        <ecNumber evidence="5">2.4.2.19</ecNumber>
    </recommendedName>
    <alternativeName>
        <fullName evidence="9">Quinolinate phosphoribosyltransferase [decarboxylating]</fullName>
    </alternativeName>
</protein>
<comment type="catalytic activity">
    <reaction evidence="10">
        <text>nicotinate beta-D-ribonucleotide + CO2 + diphosphate = quinolinate + 5-phospho-alpha-D-ribose 1-diphosphate + 2 H(+)</text>
        <dbReference type="Rhea" id="RHEA:12733"/>
        <dbReference type="ChEBI" id="CHEBI:15378"/>
        <dbReference type="ChEBI" id="CHEBI:16526"/>
        <dbReference type="ChEBI" id="CHEBI:29959"/>
        <dbReference type="ChEBI" id="CHEBI:33019"/>
        <dbReference type="ChEBI" id="CHEBI:57502"/>
        <dbReference type="ChEBI" id="CHEBI:58017"/>
        <dbReference type="EC" id="2.4.2.19"/>
    </reaction>
</comment>
<dbReference type="InterPro" id="IPR004393">
    <property type="entry name" value="NadC"/>
</dbReference>
<dbReference type="SUPFAM" id="SSF51690">
    <property type="entry name" value="Nicotinate/Quinolinate PRTase C-terminal domain-like"/>
    <property type="match status" value="1"/>
</dbReference>
<dbReference type="AlphaFoldDB" id="A0A2R6Y0L9"/>
<evidence type="ECO:0000256" key="1">
    <source>
        <dbReference type="ARBA" id="ARBA00003237"/>
    </source>
</evidence>
<evidence type="ECO:0000256" key="9">
    <source>
        <dbReference type="ARBA" id="ARBA00033102"/>
    </source>
</evidence>
<proteinExistence type="inferred from homology"/>
<dbReference type="FunFam" id="3.90.1170.20:FF:000001">
    <property type="entry name" value="Nicotinate-nucleotide diphosphorylase (Carboxylating)"/>
    <property type="match status" value="1"/>
</dbReference>
<comment type="caution">
    <text evidence="15">The sequence shown here is derived from an EMBL/GenBank/DDBJ whole genome shotgun (WGS) entry which is preliminary data.</text>
</comment>
<evidence type="ECO:0000256" key="4">
    <source>
        <dbReference type="ARBA" id="ARBA00011218"/>
    </source>
</evidence>
<evidence type="ECO:0000256" key="12">
    <source>
        <dbReference type="PIRNR" id="PIRNR006250"/>
    </source>
</evidence>
<dbReference type="GO" id="GO:0034213">
    <property type="term" value="P:quinolinate catabolic process"/>
    <property type="evidence" value="ECO:0007669"/>
    <property type="project" value="TreeGrafter"/>
</dbReference>
<evidence type="ECO:0000256" key="3">
    <source>
        <dbReference type="ARBA" id="ARBA00009400"/>
    </source>
</evidence>
<sequence>MNNMQTKPGALSNDMMFMLDPLLRQALQEDIGSGDLTTTTIIPEDALGEAVIVANEGGVVAGGPIAIRLFQLFDPELTIQIFKHDGEAVRSGETLMTLHGRVRSILTVERVALNFLMRLSGIATATHELVSCIAGTHARIADTRKTMPLFRVLDKYAVRMGGGINHRFGLYDAILIKDNHLAYAGSIQKAVQLARRHAPHLVPIEVEVEQLEDIPEVIASGADAVLFDNMPPNVLTRAVEAVDGRLTTEASGGITKENIRAVAESGVDIISVGNLTHSVRALDISLDLHL</sequence>
<dbReference type="PANTHER" id="PTHR32179:SF3">
    <property type="entry name" value="NICOTINATE-NUCLEOTIDE PYROPHOSPHORYLASE [CARBOXYLATING]"/>
    <property type="match status" value="1"/>
</dbReference>
<dbReference type="PIRSF" id="PIRSF006250">
    <property type="entry name" value="NadC_ModD"/>
    <property type="match status" value="1"/>
</dbReference>
<dbReference type="SUPFAM" id="SSF54675">
    <property type="entry name" value="Nicotinate/Quinolinate PRTase N-terminal domain-like"/>
    <property type="match status" value="1"/>
</dbReference>
<dbReference type="EC" id="2.4.2.19" evidence="5"/>
<dbReference type="Pfam" id="PF01729">
    <property type="entry name" value="QRPTase_C"/>
    <property type="match status" value="1"/>
</dbReference>
<dbReference type="NCBIfam" id="TIGR00078">
    <property type="entry name" value="nadC"/>
    <property type="match status" value="1"/>
</dbReference>
<dbReference type="InterPro" id="IPR022412">
    <property type="entry name" value="Quinolinate_PRibosylTrfase_N"/>
</dbReference>
<keyword evidence="8 12" id="KW-0808">Transferase</keyword>
<evidence type="ECO:0000256" key="6">
    <source>
        <dbReference type="ARBA" id="ARBA00022642"/>
    </source>
</evidence>
<comment type="similarity">
    <text evidence="3 12">Belongs to the NadC/ModD family.</text>
</comment>
<evidence type="ECO:0000256" key="8">
    <source>
        <dbReference type="ARBA" id="ARBA00022679"/>
    </source>
</evidence>
<organism evidence="15 16">
    <name type="scientific">Candidatus Carbonibacillus altaicus</name>
    <dbReference type="NCBI Taxonomy" id="2163959"/>
    <lineage>
        <taxon>Bacteria</taxon>
        <taxon>Bacillati</taxon>
        <taxon>Bacillota</taxon>
        <taxon>Bacilli</taxon>
        <taxon>Bacillales</taxon>
        <taxon>Candidatus Carbonibacillus</taxon>
    </lineage>
</organism>
<gene>
    <name evidence="15" type="ORF">BSOLF_0569</name>
</gene>
<name>A0A2R6Y0L9_9BACL</name>
<dbReference type="InterPro" id="IPR036068">
    <property type="entry name" value="Nicotinate_pribotase-like_C"/>
</dbReference>
<evidence type="ECO:0000259" key="14">
    <source>
        <dbReference type="Pfam" id="PF02749"/>
    </source>
</evidence>
<dbReference type="GO" id="GO:0005737">
    <property type="term" value="C:cytoplasm"/>
    <property type="evidence" value="ECO:0007669"/>
    <property type="project" value="TreeGrafter"/>
</dbReference>